<organism evidence="3 4">
    <name type="scientific">Hanamia caeni</name>
    <dbReference type="NCBI Taxonomy" id="2294116"/>
    <lineage>
        <taxon>Bacteria</taxon>
        <taxon>Pseudomonadati</taxon>
        <taxon>Bacteroidota</taxon>
        <taxon>Chitinophagia</taxon>
        <taxon>Chitinophagales</taxon>
        <taxon>Chitinophagaceae</taxon>
        <taxon>Hanamia</taxon>
    </lineage>
</organism>
<keyword evidence="1" id="KW-0732">Signal</keyword>
<dbReference type="Proteomes" id="UP000267223">
    <property type="component" value="Unassembled WGS sequence"/>
</dbReference>
<dbReference type="RefSeq" id="WP_123121634.1">
    <property type="nucleotide sequence ID" value="NZ_RJJR01000013.1"/>
</dbReference>
<feature type="domain" description="3-keto-alpha-glucoside-1,2-lyase/3-keto-2-hydroxy-glucal hydratase" evidence="2">
    <location>
        <begin position="249"/>
        <end position="454"/>
    </location>
</feature>
<feature type="signal peptide" evidence="1">
    <location>
        <begin position="1"/>
        <end position="19"/>
    </location>
</feature>
<dbReference type="OrthoDB" id="659240at2"/>
<proteinExistence type="predicted"/>
<evidence type="ECO:0000313" key="4">
    <source>
        <dbReference type="Proteomes" id="UP000267223"/>
    </source>
</evidence>
<protein>
    <submittedName>
        <fullName evidence="3">DUF1080 domain-containing protein</fullName>
    </submittedName>
</protein>
<evidence type="ECO:0000256" key="1">
    <source>
        <dbReference type="SAM" id="SignalP"/>
    </source>
</evidence>
<reference evidence="3 4" key="1">
    <citation type="submission" date="2018-11" db="EMBL/GenBank/DDBJ databases">
        <title>Draft genome sequence of Ferruginibacter sp. BO-59.</title>
        <authorList>
            <person name="Im W.T."/>
        </authorList>
    </citation>
    <scope>NUCLEOTIDE SEQUENCE [LARGE SCALE GENOMIC DNA]</scope>
    <source>
        <strain evidence="3 4">BO-59</strain>
    </source>
</reference>
<dbReference type="Gene3D" id="2.60.120.560">
    <property type="entry name" value="Exo-inulinase, domain 1"/>
    <property type="match status" value="2"/>
</dbReference>
<dbReference type="InterPro" id="IPR010496">
    <property type="entry name" value="AL/BT2_dom"/>
</dbReference>
<dbReference type="Pfam" id="PF06439">
    <property type="entry name" value="3keto-disac_hyd"/>
    <property type="match status" value="2"/>
</dbReference>
<dbReference type="EMBL" id="RJJR01000013">
    <property type="protein sequence ID" value="RNI34646.1"/>
    <property type="molecule type" value="Genomic_DNA"/>
</dbReference>
<name>A0A3M9NA84_9BACT</name>
<feature type="chain" id="PRO_5018211719" evidence="1">
    <location>
        <begin position="20"/>
        <end position="458"/>
    </location>
</feature>
<dbReference type="AlphaFoldDB" id="A0A3M9NA84"/>
<sequence>MKIKFFVIALAIFPFLAFVHPGIHENDNGWKSLFNGKNLDGWHQLNGHAKYSVENGEIVGTTVPNTPNSFLVTNETYGDFFLDLDLKVDTSMNSGIQIRSESSADYNNGRVHGYQVEVDPSKRAWSGGIYDEARRGWLYPLELNPNAKSAFKNGQWNHYHIECVGNIIRTWVNGVTAANLVDDMTKKGFIALQVHQIPDASHAGKQIRWKNIKIKTSDLKPTASDKIFVMNLVPNTLSAQEKKNGVSFLWDGKTSEGWRGIDKKNFPDSGWVIKDGVLTVLASNGRQEGMGGDIVTDKQYGAFDLQFQFKLTPAANSGVKYFVKESYDTHGMSGIGLEYQVLDDKLHPDAKLGRNGDRTLSSLYDLIPRKNIPGAMKPIGEWNWGRIVVYPDNHVEHWLNGYKMLEYQRGSDEFKHLVAISKYKNWKNFGLWDEGHILLQDHGNQVSYRSIKLKELKK</sequence>
<comment type="caution">
    <text evidence="3">The sequence shown here is derived from an EMBL/GenBank/DDBJ whole genome shotgun (WGS) entry which is preliminary data.</text>
</comment>
<keyword evidence="4" id="KW-1185">Reference proteome</keyword>
<dbReference type="GO" id="GO:0016787">
    <property type="term" value="F:hydrolase activity"/>
    <property type="evidence" value="ECO:0007669"/>
    <property type="project" value="InterPro"/>
</dbReference>
<evidence type="ECO:0000259" key="2">
    <source>
        <dbReference type="Pfam" id="PF06439"/>
    </source>
</evidence>
<accession>A0A3M9NA84</accession>
<feature type="domain" description="3-keto-alpha-glucoside-1,2-lyase/3-keto-2-hydroxy-glucal hydratase" evidence="2">
    <location>
        <begin position="29"/>
        <end position="215"/>
    </location>
</feature>
<gene>
    <name evidence="3" type="ORF">EFY79_15485</name>
</gene>
<evidence type="ECO:0000313" key="3">
    <source>
        <dbReference type="EMBL" id="RNI34646.1"/>
    </source>
</evidence>